<sequence>MTVAVVTDSSACLPPGRVVRGRVFVVPLHVAIDGTSYDEGVDVTPTQVAAALRDHRQVTTSRPSPGAFLQAYEDLLERGIDEIVSVHLSAKSSATVSSAEIAGQSCAANVRVVDSGSMGMAMGFAVLAAANAAQEGASADEVEQIARAVADRSRSFLYVDTLEHLRRGGRIGRASSVLGSALAIKPLLTIQDGAIELLEKVRTSGKALTRLQALAVQAAAEIGDEPDTDGVDIAVQHLDAQQRAEVLAEQLAADVPNARQIVLVELGAALGAHVGPGMLAVAVAPRLARGTARG</sequence>
<organism evidence="2 3">
    <name type="scientific">Calidifontibacter indicus</name>
    <dbReference type="NCBI Taxonomy" id="419650"/>
    <lineage>
        <taxon>Bacteria</taxon>
        <taxon>Bacillati</taxon>
        <taxon>Actinomycetota</taxon>
        <taxon>Actinomycetes</taxon>
        <taxon>Micrococcales</taxon>
        <taxon>Dermacoccaceae</taxon>
        <taxon>Calidifontibacter</taxon>
    </lineage>
</organism>
<dbReference type="GO" id="GO:0008289">
    <property type="term" value="F:lipid binding"/>
    <property type="evidence" value="ECO:0007669"/>
    <property type="project" value="UniProtKB-KW"/>
</dbReference>
<proteinExistence type="predicted"/>
<evidence type="ECO:0000313" key="2">
    <source>
        <dbReference type="EMBL" id="REF31546.1"/>
    </source>
</evidence>
<dbReference type="Proteomes" id="UP000256253">
    <property type="component" value="Unassembled WGS sequence"/>
</dbReference>
<dbReference type="Pfam" id="PF02645">
    <property type="entry name" value="DegV"/>
    <property type="match status" value="1"/>
</dbReference>
<accession>A0A3D9UQK8</accession>
<dbReference type="PANTHER" id="PTHR33434:SF2">
    <property type="entry name" value="FATTY ACID-BINDING PROTEIN TM_1468"/>
    <property type="match status" value="1"/>
</dbReference>
<dbReference type="InterPro" id="IPR043168">
    <property type="entry name" value="DegV_C"/>
</dbReference>
<keyword evidence="1" id="KW-0446">Lipid-binding</keyword>
<dbReference type="InterPro" id="IPR003797">
    <property type="entry name" value="DegV"/>
</dbReference>
<reference evidence="2 3" key="1">
    <citation type="submission" date="2018-08" db="EMBL/GenBank/DDBJ databases">
        <title>Sequencing the genomes of 1000 actinobacteria strains.</title>
        <authorList>
            <person name="Klenk H.-P."/>
        </authorList>
    </citation>
    <scope>NUCLEOTIDE SEQUENCE [LARGE SCALE GENOMIC DNA]</scope>
    <source>
        <strain evidence="2 3">DSM 22967</strain>
    </source>
</reference>
<evidence type="ECO:0000256" key="1">
    <source>
        <dbReference type="ARBA" id="ARBA00023121"/>
    </source>
</evidence>
<dbReference type="NCBIfam" id="TIGR00762">
    <property type="entry name" value="DegV"/>
    <property type="match status" value="1"/>
</dbReference>
<dbReference type="AlphaFoldDB" id="A0A3D9UQK8"/>
<dbReference type="SUPFAM" id="SSF82549">
    <property type="entry name" value="DAK1/DegV-like"/>
    <property type="match status" value="1"/>
</dbReference>
<dbReference type="InterPro" id="IPR050270">
    <property type="entry name" value="DegV_domain_contain"/>
</dbReference>
<gene>
    <name evidence="2" type="ORF">DFJ65_2615</name>
</gene>
<dbReference type="EMBL" id="QTUA01000001">
    <property type="protein sequence ID" value="REF31546.1"/>
    <property type="molecule type" value="Genomic_DNA"/>
</dbReference>
<dbReference type="Gene3D" id="3.40.50.10170">
    <property type="match status" value="1"/>
</dbReference>
<keyword evidence="3" id="KW-1185">Reference proteome</keyword>
<evidence type="ECO:0000313" key="3">
    <source>
        <dbReference type="Proteomes" id="UP000256253"/>
    </source>
</evidence>
<dbReference type="PANTHER" id="PTHR33434">
    <property type="entry name" value="DEGV DOMAIN-CONTAINING PROTEIN DR_1986-RELATED"/>
    <property type="match status" value="1"/>
</dbReference>
<dbReference type="RefSeq" id="WP_115923365.1">
    <property type="nucleotide sequence ID" value="NZ_QTUA01000001.1"/>
</dbReference>
<protein>
    <submittedName>
        <fullName evidence="2">DegV family protein with EDD domain</fullName>
    </submittedName>
</protein>
<dbReference type="OrthoDB" id="9760324at2"/>
<dbReference type="PROSITE" id="PS51482">
    <property type="entry name" value="DEGV"/>
    <property type="match status" value="1"/>
</dbReference>
<dbReference type="Gene3D" id="3.30.1180.10">
    <property type="match status" value="1"/>
</dbReference>
<name>A0A3D9UQK8_9MICO</name>
<comment type="caution">
    <text evidence="2">The sequence shown here is derived from an EMBL/GenBank/DDBJ whole genome shotgun (WGS) entry which is preliminary data.</text>
</comment>